<evidence type="ECO:0000259" key="1">
    <source>
        <dbReference type="SMART" id="SM01007"/>
    </source>
</evidence>
<dbReference type="OrthoDB" id="323529at2"/>
<evidence type="ECO:0000313" key="2">
    <source>
        <dbReference type="EMBL" id="AJQ94012.1"/>
    </source>
</evidence>
<dbReference type="SMART" id="SM01007">
    <property type="entry name" value="Aldolase_II"/>
    <property type="match status" value="1"/>
</dbReference>
<dbReference type="Pfam" id="PF00596">
    <property type="entry name" value="Aldolase_II"/>
    <property type="match status" value="1"/>
</dbReference>
<reference evidence="2 3" key="1">
    <citation type="submission" date="2014-01" db="EMBL/GenBank/DDBJ databases">
        <title>Full genme sequencing of cellulolytic bacterium Gynuella sunshinyii YC6258T gen. nov., sp. nov.</title>
        <authorList>
            <person name="Khan H."/>
            <person name="Chung E.J."/>
            <person name="Chung Y.R."/>
        </authorList>
    </citation>
    <scope>NUCLEOTIDE SEQUENCE [LARGE SCALE GENOMIC DNA]</scope>
    <source>
        <strain evidence="2 3">YC6258</strain>
    </source>
</reference>
<organism evidence="2 3">
    <name type="scientific">Gynuella sunshinyii YC6258</name>
    <dbReference type="NCBI Taxonomy" id="1445510"/>
    <lineage>
        <taxon>Bacteria</taxon>
        <taxon>Pseudomonadati</taxon>
        <taxon>Pseudomonadota</taxon>
        <taxon>Gammaproteobacteria</taxon>
        <taxon>Oceanospirillales</taxon>
        <taxon>Saccharospirillaceae</taxon>
        <taxon>Gynuella</taxon>
    </lineage>
</organism>
<dbReference type="RefSeq" id="WP_052830169.1">
    <property type="nucleotide sequence ID" value="NZ_CP007142.1"/>
</dbReference>
<dbReference type="InterPro" id="IPR001303">
    <property type="entry name" value="Aldolase_II/adducin_N"/>
</dbReference>
<dbReference type="GO" id="GO:0005996">
    <property type="term" value="P:monosaccharide metabolic process"/>
    <property type="evidence" value="ECO:0007669"/>
    <property type="project" value="UniProtKB-ARBA"/>
</dbReference>
<dbReference type="EMBL" id="CP007142">
    <property type="protein sequence ID" value="AJQ94012.1"/>
    <property type="molecule type" value="Genomic_DNA"/>
</dbReference>
<protein>
    <submittedName>
        <fullName evidence="2">Ribulose-5-phosphate 4-epimerase and related epimerase and aldolase</fullName>
    </submittedName>
</protein>
<dbReference type="STRING" id="1445510.YC6258_01968"/>
<dbReference type="InterPro" id="IPR036409">
    <property type="entry name" value="Aldolase_II/adducin_N_sf"/>
</dbReference>
<dbReference type="AlphaFoldDB" id="A0A0C5VH85"/>
<proteinExistence type="predicted"/>
<name>A0A0C5VH85_9GAMM</name>
<dbReference type="Gene3D" id="3.40.225.10">
    <property type="entry name" value="Class II aldolase/adducin N-terminal domain"/>
    <property type="match status" value="1"/>
</dbReference>
<dbReference type="HOGENOM" id="CLU_1299314_0_0_6"/>
<accession>A0A0C5VH85</accession>
<dbReference type="SUPFAM" id="SSF53639">
    <property type="entry name" value="AraD/HMP-PK domain-like"/>
    <property type="match status" value="1"/>
</dbReference>
<evidence type="ECO:0000313" key="3">
    <source>
        <dbReference type="Proteomes" id="UP000032266"/>
    </source>
</evidence>
<keyword evidence="3" id="KW-1185">Reference proteome</keyword>
<feature type="domain" description="Class II aldolase/adducin N-terminal" evidence="1">
    <location>
        <begin position="7"/>
        <end position="166"/>
    </location>
</feature>
<dbReference type="KEGG" id="gsn:YC6258_01968"/>
<sequence>MITDITEQLIHTAERLREKKFFHQSDNLISALVPGTASLLYLTPDGDARPCAFAAIDSQPEEWRQSLRLHAQIYQARQDVGAIARLSPQWCRALAQLNEVMPSVFDEQARHIGKSWSLNTPRQLLKVIAKGGNCGTLEGDQLVFGVTLNRMVFNAELFEKCAMAYTLARASGKPVGSVPWWVRLIAGRRMIADEKKAAISHQAGQLAEELRAY</sequence>
<gene>
    <name evidence="2" type="ORF">YC6258_01968</name>
</gene>
<dbReference type="Proteomes" id="UP000032266">
    <property type="component" value="Chromosome"/>
</dbReference>